<evidence type="ECO:0000313" key="2">
    <source>
        <dbReference type="Proteomes" id="UP001062846"/>
    </source>
</evidence>
<accession>A0ACC0LC07</accession>
<comment type="caution">
    <text evidence="1">The sequence shown here is derived from an EMBL/GenBank/DDBJ whole genome shotgun (WGS) entry which is preliminary data.</text>
</comment>
<evidence type="ECO:0000313" key="1">
    <source>
        <dbReference type="EMBL" id="KAI8525919.1"/>
    </source>
</evidence>
<keyword evidence="2" id="KW-1185">Reference proteome</keyword>
<reference evidence="1" key="1">
    <citation type="submission" date="2022-02" db="EMBL/GenBank/DDBJ databases">
        <title>Plant Genome Project.</title>
        <authorList>
            <person name="Zhang R.-G."/>
        </authorList>
    </citation>
    <scope>NUCLEOTIDE SEQUENCE</scope>
    <source>
        <strain evidence="1">AT1</strain>
    </source>
</reference>
<proteinExistence type="predicted"/>
<name>A0ACC0LC07_RHOML</name>
<gene>
    <name evidence="1" type="ORF">RHMOL_Rhmol13G0268000</name>
</gene>
<sequence>MLAVELYKRHEIAKPTGKEKQATTLSSQQTPSESLTNALIAPKGDAPPSNIRSFSFNDLKNAAKNFRSDCLLGEGGFGFVFKGWIDENTFAPSKPGTGVVVAIKKLKAESFQGHREWLTEVNYLGQLRHENLVRLIGYCSESENRLLVYEFMSKGSLENHLFRKGVEPIPWTTRMRIAVDVARGLSFLHNLDANVIYRDLKASNVLLDSDFNAKLSDFGLARAGPTGDNTHVSTRVVGTRGYAAPEYVATGHLTPKSDVYSYGVVLLELLSGRRATGDDRPGSVDETLVDWAKPFLSDNRRILRIMDTRLGGQYSKKGALSAASLALRCLHIDPKNRPTMADVLSAMEQQLHTSKDVPRTTPTTNLEHRGIQRLRNIVVQCVTDPLFGNIFDGASPSVALNRAQLVQTVWLKVSLVVFWETKNSWQKPRDADMEDYGFEYSDEEPEEQDVDIENQYYNSKGLVETDPEGALAGFAEVVRMEPEKAEWGFKALKQTVKLYYKLGKYKEMMDAYRVMLTYIKSAVTRNYSEKCINNIMDFVSGSASQNFGLLQEFYQTTLKALEEAKNERLWFKTNLKLCKIWFDMGEYGRMSKILKELHRSCQKEDGTDDQKKGTQLLEVYAIEIQMYTETKNNKKLKQLYQKALSIKSAIPHPRIMGIIRECGGKMHMAERQWAEAATDFFEAFKNYDEAGNQRRIQCLKYLVLANMLMESEVNPFDGQEAKPTQVLLKLIKPYTRIRIPFISKELNVPEKDVEELLVSLILDNRIHGHIDQVNRLLERGDRLGLHFKKNFGSIKSCHYKGVSACKSSMNPPKVKRRVGKYEVGRTIGEGTFAKVKFARNSETGEPVALKILDKEKVLKHKMAEQIKREIATMKLIKHPNVVSIFEVNNGRMREDEARRYFQQLINAVDYCHSRGVYHRDLKPENLLLDAYGTLKVSDFGLSALSQQVRDDGLLHTTCGTPNYVAPEVLNDRGYDGATADLWSCGVILYVLLAGYLPFDDSNLMNLYKKISAAEFTCPPWLSLGAMKLITRILDPNPVTRITIPEILDDEWFKRGYKPPAFVEKEDTNLDDVEAVFRDSEEHHVTEKKEEQPTAMNAFELIAMSRGLNLGNLFDVEQGFKRETRFTSKSPANEIISKIEEAAKPLGFDVHKKNYKLRLENVKAGRKGNLNVATEVFQVAPSLHMVEVRKAKGDTLEFHKFYQNLSTCLEDVVWKTEEEMQETK</sequence>
<protein>
    <submittedName>
        <fullName evidence="1">Uncharacterized protein</fullName>
    </submittedName>
</protein>
<organism evidence="1 2">
    <name type="scientific">Rhododendron molle</name>
    <name type="common">Chinese azalea</name>
    <name type="synonym">Azalea mollis</name>
    <dbReference type="NCBI Taxonomy" id="49168"/>
    <lineage>
        <taxon>Eukaryota</taxon>
        <taxon>Viridiplantae</taxon>
        <taxon>Streptophyta</taxon>
        <taxon>Embryophyta</taxon>
        <taxon>Tracheophyta</taxon>
        <taxon>Spermatophyta</taxon>
        <taxon>Magnoliopsida</taxon>
        <taxon>eudicotyledons</taxon>
        <taxon>Gunneridae</taxon>
        <taxon>Pentapetalae</taxon>
        <taxon>asterids</taxon>
        <taxon>Ericales</taxon>
        <taxon>Ericaceae</taxon>
        <taxon>Ericoideae</taxon>
        <taxon>Rhodoreae</taxon>
        <taxon>Rhododendron</taxon>
    </lineage>
</organism>
<dbReference type="EMBL" id="CM046400">
    <property type="protein sequence ID" value="KAI8525919.1"/>
    <property type="molecule type" value="Genomic_DNA"/>
</dbReference>
<dbReference type="Proteomes" id="UP001062846">
    <property type="component" value="Chromosome 13"/>
</dbReference>